<dbReference type="InterPro" id="IPR008803">
    <property type="entry name" value="RHD3/Sey1"/>
</dbReference>
<feature type="non-terminal residue" evidence="8">
    <location>
        <position position="211"/>
    </location>
</feature>
<dbReference type="Pfam" id="PF05879">
    <property type="entry name" value="RHD3_GTPase"/>
    <property type="match status" value="1"/>
</dbReference>
<dbReference type="InterPro" id="IPR030386">
    <property type="entry name" value="G_GB1_RHD3_dom"/>
</dbReference>
<organism evidence="8 9">
    <name type="scientific">Cymbomonas tetramitiformis</name>
    <dbReference type="NCBI Taxonomy" id="36881"/>
    <lineage>
        <taxon>Eukaryota</taxon>
        <taxon>Viridiplantae</taxon>
        <taxon>Chlorophyta</taxon>
        <taxon>Pyramimonadophyceae</taxon>
        <taxon>Pyramimonadales</taxon>
        <taxon>Pyramimonadaceae</taxon>
        <taxon>Cymbomonas</taxon>
    </lineage>
</organism>
<keyword evidence="1" id="KW-0547">Nucleotide-binding</keyword>
<dbReference type="PANTHER" id="PTHR45923">
    <property type="entry name" value="PROTEIN SEY1"/>
    <property type="match status" value="1"/>
</dbReference>
<dbReference type="GO" id="GO:0005783">
    <property type="term" value="C:endoplasmic reticulum"/>
    <property type="evidence" value="ECO:0007669"/>
    <property type="project" value="TreeGrafter"/>
</dbReference>
<evidence type="ECO:0000256" key="2">
    <source>
        <dbReference type="ARBA" id="ARBA00022801"/>
    </source>
</evidence>
<keyword evidence="2" id="KW-0378">Hydrolase</keyword>
<dbReference type="CDD" id="cd01851">
    <property type="entry name" value="GBP"/>
    <property type="match status" value="1"/>
</dbReference>
<dbReference type="AlphaFoldDB" id="A0AAE0KTL8"/>
<keyword evidence="4" id="KW-0342">GTP-binding</keyword>
<comment type="similarity">
    <text evidence="6">Belongs to the TRAFAC class dynamin-like GTPase superfamily. GB1/RHD3 GTPase family.</text>
</comment>
<dbReference type="GO" id="GO:0003924">
    <property type="term" value="F:GTPase activity"/>
    <property type="evidence" value="ECO:0007669"/>
    <property type="project" value="TreeGrafter"/>
</dbReference>
<name>A0AAE0KTL8_9CHLO</name>
<sequence length="211" mass="23678">MAAPPKIQLVDFNGMFNVDGFTDFVIESNMESWGLDYKVVAIMGPQSSGKSTLLNQVFGTSFTEMDAMKGRSQTTQGIWMARSPVVDDPLLVMDLEGNDGRERGEDDTAFEKQATLFAMASADILLVNMWSHDVGRETGSGKPLLKTVLEVNLKLFNQKRTVLLFVFRDRTKTPLEYLASTMSTDMQKIWESVPKPPQYVDSPISDFFDIR</sequence>
<evidence type="ECO:0000259" key="7">
    <source>
        <dbReference type="PROSITE" id="PS51715"/>
    </source>
</evidence>
<dbReference type="InterPro" id="IPR027417">
    <property type="entry name" value="P-loop_NTPase"/>
</dbReference>
<keyword evidence="3" id="KW-0256">Endoplasmic reticulum</keyword>
<accession>A0AAE0KTL8</accession>
<evidence type="ECO:0000256" key="6">
    <source>
        <dbReference type="PROSITE-ProRule" id="PRU01052"/>
    </source>
</evidence>
<dbReference type="SUPFAM" id="SSF52540">
    <property type="entry name" value="P-loop containing nucleoside triphosphate hydrolases"/>
    <property type="match status" value="1"/>
</dbReference>
<evidence type="ECO:0000256" key="1">
    <source>
        <dbReference type="ARBA" id="ARBA00022741"/>
    </source>
</evidence>
<comment type="caution">
    <text evidence="8">The sequence shown here is derived from an EMBL/GenBank/DDBJ whole genome shotgun (WGS) entry which is preliminary data.</text>
</comment>
<dbReference type="Gene3D" id="3.40.50.300">
    <property type="entry name" value="P-loop containing nucleotide triphosphate hydrolases"/>
    <property type="match status" value="1"/>
</dbReference>
<evidence type="ECO:0000256" key="5">
    <source>
        <dbReference type="ARBA" id="ARBA00023136"/>
    </source>
</evidence>
<gene>
    <name evidence="8" type="ORF">CYMTET_30968</name>
</gene>
<feature type="domain" description="GB1/RHD3-type G" evidence="7">
    <location>
        <begin position="34"/>
        <end position="211"/>
    </location>
</feature>
<evidence type="ECO:0000256" key="3">
    <source>
        <dbReference type="ARBA" id="ARBA00022824"/>
    </source>
</evidence>
<dbReference type="GO" id="GO:0005525">
    <property type="term" value="F:GTP binding"/>
    <property type="evidence" value="ECO:0007669"/>
    <property type="project" value="UniProtKB-KW"/>
</dbReference>
<protein>
    <recommendedName>
        <fullName evidence="7">GB1/RHD3-type G domain-containing protein</fullName>
    </recommendedName>
</protein>
<reference evidence="8 9" key="1">
    <citation type="journal article" date="2015" name="Genome Biol. Evol.">
        <title>Comparative Genomics of a Bacterivorous Green Alga Reveals Evolutionary Causalities and Consequences of Phago-Mixotrophic Mode of Nutrition.</title>
        <authorList>
            <person name="Burns J.A."/>
            <person name="Paasch A."/>
            <person name="Narechania A."/>
            <person name="Kim E."/>
        </authorList>
    </citation>
    <scope>NUCLEOTIDE SEQUENCE [LARGE SCALE GENOMIC DNA]</scope>
    <source>
        <strain evidence="8 9">PLY_AMNH</strain>
    </source>
</reference>
<proteinExistence type="inferred from homology"/>
<evidence type="ECO:0000313" key="9">
    <source>
        <dbReference type="Proteomes" id="UP001190700"/>
    </source>
</evidence>
<dbReference type="GO" id="GO:0016320">
    <property type="term" value="P:endoplasmic reticulum membrane fusion"/>
    <property type="evidence" value="ECO:0007669"/>
    <property type="project" value="TreeGrafter"/>
</dbReference>
<evidence type="ECO:0000256" key="4">
    <source>
        <dbReference type="ARBA" id="ARBA00023134"/>
    </source>
</evidence>
<dbReference type="EMBL" id="LGRX02018246">
    <property type="protein sequence ID" value="KAK3260060.1"/>
    <property type="molecule type" value="Genomic_DNA"/>
</dbReference>
<keyword evidence="5" id="KW-0472">Membrane</keyword>
<dbReference type="Proteomes" id="UP001190700">
    <property type="component" value="Unassembled WGS sequence"/>
</dbReference>
<keyword evidence="9" id="KW-1185">Reference proteome</keyword>
<dbReference type="PROSITE" id="PS51715">
    <property type="entry name" value="G_GB1_RHD3"/>
    <property type="match status" value="1"/>
</dbReference>
<evidence type="ECO:0000313" key="8">
    <source>
        <dbReference type="EMBL" id="KAK3260060.1"/>
    </source>
</evidence>
<dbReference type="PANTHER" id="PTHR45923:SF2">
    <property type="entry name" value="PROTEIN SEY1"/>
    <property type="match status" value="1"/>
</dbReference>